<name>A0A6H5GY91_9HEMI</name>
<proteinExistence type="predicted"/>
<keyword evidence="2" id="KW-1185">Reference proteome</keyword>
<sequence length="71" mass="8480">MFVLKLISTQDSPASESIVFKVFKRLSWIHCRTAELTLDLSHEYFWLLIFQSSNCAYIRARTVMYQKYQLL</sequence>
<gene>
    <name evidence="1" type="ORF">NTEN_LOCUS14864</name>
</gene>
<reference evidence="1 2" key="1">
    <citation type="submission" date="2020-02" db="EMBL/GenBank/DDBJ databases">
        <authorList>
            <person name="Ferguson B K."/>
        </authorList>
    </citation>
    <scope>NUCLEOTIDE SEQUENCE [LARGE SCALE GENOMIC DNA]</scope>
</reference>
<evidence type="ECO:0000313" key="2">
    <source>
        <dbReference type="Proteomes" id="UP000479000"/>
    </source>
</evidence>
<dbReference type="AlphaFoldDB" id="A0A6H5GY91"/>
<feature type="non-terminal residue" evidence="1">
    <location>
        <position position="71"/>
    </location>
</feature>
<protein>
    <submittedName>
        <fullName evidence="1">Uncharacterized protein</fullName>
    </submittedName>
</protein>
<organism evidence="1 2">
    <name type="scientific">Nesidiocoris tenuis</name>
    <dbReference type="NCBI Taxonomy" id="355587"/>
    <lineage>
        <taxon>Eukaryota</taxon>
        <taxon>Metazoa</taxon>
        <taxon>Ecdysozoa</taxon>
        <taxon>Arthropoda</taxon>
        <taxon>Hexapoda</taxon>
        <taxon>Insecta</taxon>
        <taxon>Pterygota</taxon>
        <taxon>Neoptera</taxon>
        <taxon>Paraneoptera</taxon>
        <taxon>Hemiptera</taxon>
        <taxon>Heteroptera</taxon>
        <taxon>Panheteroptera</taxon>
        <taxon>Cimicomorpha</taxon>
        <taxon>Miridae</taxon>
        <taxon>Dicyphina</taxon>
        <taxon>Nesidiocoris</taxon>
    </lineage>
</organism>
<accession>A0A6H5GY91</accession>
<evidence type="ECO:0000313" key="1">
    <source>
        <dbReference type="EMBL" id="CAB0009763.1"/>
    </source>
</evidence>
<dbReference type="EMBL" id="CADCXU010022222">
    <property type="protein sequence ID" value="CAB0009763.1"/>
    <property type="molecule type" value="Genomic_DNA"/>
</dbReference>
<dbReference type="Proteomes" id="UP000479000">
    <property type="component" value="Unassembled WGS sequence"/>
</dbReference>